<dbReference type="PANTHER" id="PTHR12283">
    <property type="entry name" value="GLUTAMINYL-PEPTIDE CYCLOTRANSFERASE"/>
    <property type="match status" value="1"/>
</dbReference>
<evidence type="ECO:0000313" key="7">
    <source>
        <dbReference type="Proteomes" id="UP000278143"/>
    </source>
</evidence>
<dbReference type="Gene3D" id="3.40.630.10">
    <property type="entry name" value="Zn peptidases"/>
    <property type="match status" value="1"/>
</dbReference>
<sequence length="383" mass="42738">MLQSFVRLILFFAVLQQAWSVDYLQQQQQQQQSASTSLQATEPGVEHTPAANATPATATATATEAEREENLRTIAQLPGLEKLAVPNGAYLKPFLVPRPVGSEEHRQVQDYIRRTFTALGWHVEEDRFDDRTPLGVKTFNNIIVTKFPEATRQLVLSAHYDSLYFPPPNEKRFIGATDSSVPCAMLVDIATSLNSRLDRLRGTGRGLQIIFFDGEEAFVKWGPTDSTYGSRHLAKVWSAGSSRAASSANGAAPPRSRIESIEMLVLLDLLGVKDTILRDLQTTTTAQFKRISQLERRAAADAASDDDYYFRPYGEFGFRSGIQDDHVPFVQRGVPVLHLIPPVFPEVWHQFTDNASALDEATIRHLTIVMRVFVADYLGLAQF</sequence>
<dbReference type="Pfam" id="PF04389">
    <property type="entry name" value="Peptidase_M28"/>
    <property type="match status" value="1"/>
</dbReference>
<dbReference type="PANTHER" id="PTHR12283:SF6">
    <property type="entry name" value="GLUTAMINYL-PEPTIDE CYCLOTRANSFERASE-RELATED"/>
    <property type="match status" value="1"/>
</dbReference>
<gene>
    <name evidence="6" type="ORF">SYNPS1DRAFT_16968</name>
</gene>
<dbReference type="InterPro" id="IPR007484">
    <property type="entry name" value="Peptidase_M28"/>
</dbReference>
<dbReference type="AlphaFoldDB" id="A0A4V1J1C6"/>
<reference evidence="7" key="1">
    <citation type="journal article" date="2018" name="Nat. Microbiol.">
        <title>Leveraging single-cell genomics to expand the fungal tree of life.</title>
        <authorList>
            <person name="Ahrendt S.R."/>
            <person name="Quandt C.A."/>
            <person name="Ciobanu D."/>
            <person name="Clum A."/>
            <person name="Salamov A."/>
            <person name="Andreopoulos B."/>
            <person name="Cheng J.F."/>
            <person name="Woyke T."/>
            <person name="Pelin A."/>
            <person name="Henrissat B."/>
            <person name="Reynolds N.K."/>
            <person name="Benny G.L."/>
            <person name="Smith M.E."/>
            <person name="James T.Y."/>
            <person name="Grigoriev I.V."/>
        </authorList>
    </citation>
    <scope>NUCLEOTIDE SEQUENCE [LARGE SCALE GENOMIC DNA]</scope>
    <source>
        <strain evidence="7">Benny S71-1</strain>
    </source>
</reference>
<keyword evidence="1" id="KW-0808">Transferase</keyword>
<dbReference type="InterPro" id="IPR040234">
    <property type="entry name" value="QC/QCL"/>
</dbReference>
<name>A0A4V1J1C6_9FUNG</name>
<dbReference type="CDD" id="cd03880">
    <property type="entry name" value="M28_QC_like"/>
    <property type="match status" value="1"/>
</dbReference>
<keyword evidence="3" id="KW-0479">Metal-binding</keyword>
<keyword evidence="2" id="KW-0012">Acyltransferase</keyword>
<evidence type="ECO:0000256" key="1">
    <source>
        <dbReference type="ARBA" id="ARBA00022679"/>
    </source>
</evidence>
<feature type="chain" id="PRO_5020997000" description="Peptide hydrolase" evidence="3">
    <location>
        <begin position="21"/>
        <end position="383"/>
    </location>
</feature>
<feature type="region of interest" description="Disordered" evidence="4">
    <location>
        <begin position="34"/>
        <end position="64"/>
    </location>
</feature>
<evidence type="ECO:0000313" key="6">
    <source>
        <dbReference type="EMBL" id="RKP24589.1"/>
    </source>
</evidence>
<dbReference type="EMBL" id="KZ990139">
    <property type="protein sequence ID" value="RKP24589.1"/>
    <property type="molecule type" value="Genomic_DNA"/>
</dbReference>
<dbReference type="GO" id="GO:0016603">
    <property type="term" value="F:glutaminyl-peptide cyclotransferase activity"/>
    <property type="evidence" value="ECO:0007669"/>
    <property type="project" value="InterPro"/>
</dbReference>
<dbReference type="InterPro" id="IPR037457">
    <property type="entry name" value="M28_QC"/>
</dbReference>
<dbReference type="GO" id="GO:0008233">
    <property type="term" value="F:peptidase activity"/>
    <property type="evidence" value="ECO:0007669"/>
    <property type="project" value="UniProtKB-KW"/>
</dbReference>
<comment type="similarity">
    <text evidence="3">Belongs to the peptidase M28 family.</text>
</comment>
<protein>
    <recommendedName>
        <fullName evidence="3">Peptide hydrolase</fullName>
        <ecNumber evidence="3">3.4.-.-</ecNumber>
    </recommendedName>
</protein>
<proteinExistence type="inferred from homology"/>
<accession>A0A4V1J1C6</accession>
<feature type="domain" description="Peptidase M28" evidence="5">
    <location>
        <begin position="141"/>
        <end position="373"/>
    </location>
</feature>
<dbReference type="SUPFAM" id="SSF53187">
    <property type="entry name" value="Zn-dependent exopeptidases"/>
    <property type="match status" value="1"/>
</dbReference>
<keyword evidence="7" id="KW-1185">Reference proteome</keyword>
<dbReference type="GO" id="GO:0006508">
    <property type="term" value="P:proteolysis"/>
    <property type="evidence" value="ECO:0007669"/>
    <property type="project" value="UniProtKB-KW"/>
</dbReference>
<dbReference type="OrthoDB" id="3907302at2759"/>
<keyword evidence="3" id="KW-0645">Protease</keyword>
<evidence type="ECO:0000256" key="4">
    <source>
        <dbReference type="SAM" id="MobiDB-lite"/>
    </source>
</evidence>
<feature type="compositionally biased region" description="Low complexity" evidence="4">
    <location>
        <begin position="48"/>
        <end position="63"/>
    </location>
</feature>
<keyword evidence="3" id="KW-0378">Hydrolase</keyword>
<evidence type="ECO:0000256" key="3">
    <source>
        <dbReference type="RuleBase" id="RU361240"/>
    </source>
</evidence>
<evidence type="ECO:0000256" key="2">
    <source>
        <dbReference type="ARBA" id="ARBA00023315"/>
    </source>
</evidence>
<keyword evidence="3" id="KW-0862">Zinc</keyword>
<keyword evidence="3" id="KW-0732">Signal</keyword>
<organism evidence="6 7">
    <name type="scientific">Syncephalis pseudoplumigaleata</name>
    <dbReference type="NCBI Taxonomy" id="1712513"/>
    <lineage>
        <taxon>Eukaryota</taxon>
        <taxon>Fungi</taxon>
        <taxon>Fungi incertae sedis</taxon>
        <taxon>Zoopagomycota</taxon>
        <taxon>Zoopagomycotina</taxon>
        <taxon>Zoopagomycetes</taxon>
        <taxon>Zoopagales</taxon>
        <taxon>Piptocephalidaceae</taxon>
        <taxon>Syncephalis</taxon>
    </lineage>
</organism>
<evidence type="ECO:0000259" key="5">
    <source>
        <dbReference type="Pfam" id="PF04389"/>
    </source>
</evidence>
<feature type="signal peptide" evidence="3">
    <location>
        <begin position="1"/>
        <end position="20"/>
    </location>
</feature>
<dbReference type="GO" id="GO:0008270">
    <property type="term" value="F:zinc ion binding"/>
    <property type="evidence" value="ECO:0007669"/>
    <property type="project" value="TreeGrafter"/>
</dbReference>
<dbReference type="Proteomes" id="UP000278143">
    <property type="component" value="Unassembled WGS sequence"/>
</dbReference>
<dbReference type="EC" id="3.4.-.-" evidence="3"/>